<feature type="non-terminal residue" evidence="1">
    <location>
        <position position="1"/>
    </location>
</feature>
<keyword evidence="2" id="KW-1185">Reference proteome</keyword>
<proteinExistence type="predicted"/>
<protein>
    <submittedName>
        <fullName evidence="1">Uncharacterized protein</fullName>
    </submittedName>
</protein>
<organism evidence="1 2">
    <name type="scientific">Nostoc flagelliforme FACHB-838</name>
    <dbReference type="NCBI Taxonomy" id="2692904"/>
    <lineage>
        <taxon>Bacteria</taxon>
        <taxon>Bacillati</taxon>
        <taxon>Cyanobacteriota</taxon>
        <taxon>Cyanophyceae</taxon>
        <taxon>Nostocales</taxon>
        <taxon>Nostocaceae</taxon>
        <taxon>Nostoc</taxon>
    </lineage>
</organism>
<comment type="caution">
    <text evidence="1">The sequence shown here is derived from an EMBL/GenBank/DDBJ whole genome shotgun (WGS) entry which is preliminary data.</text>
</comment>
<evidence type="ECO:0000313" key="1">
    <source>
        <dbReference type="EMBL" id="MBD2537019.1"/>
    </source>
</evidence>
<dbReference type="EMBL" id="JACJSI010000632">
    <property type="protein sequence ID" value="MBD2537019.1"/>
    <property type="molecule type" value="Genomic_DNA"/>
</dbReference>
<name>A0ABR8E622_9NOSO</name>
<accession>A0ABR8E622</accession>
<gene>
    <name evidence="1" type="ORF">H6G97_50610</name>
</gene>
<dbReference type="Proteomes" id="UP000623440">
    <property type="component" value="Unassembled WGS sequence"/>
</dbReference>
<reference evidence="1 2" key="1">
    <citation type="journal article" date="2020" name="ISME J.">
        <title>Comparative genomics reveals insights into cyanobacterial evolution and habitat adaptation.</title>
        <authorList>
            <person name="Chen M.Y."/>
            <person name="Teng W.K."/>
            <person name="Zhao L."/>
            <person name="Hu C.X."/>
            <person name="Zhou Y.K."/>
            <person name="Han B.P."/>
            <person name="Song L.R."/>
            <person name="Shu W.S."/>
        </authorList>
    </citation>
    <scope>NUCLEOTIDE SEQUENCE [LARGE SCALE GENOMIC DNA]</scope>
    <source>
        <strain evidence="1 2">FACHB-838</strain>
    </source>
</reference>
<sequence length="152" mass="17071">SKLSVTISKLYDYVFTKISKLALKALNSLALEFSDKSILQTQFEQLGLVPGLFTYSNPNDKAKVLTALKAIIADYYQTITKERTSTYGTTYKVQVQQPEEVKIGDLPGLKYGFKSIDRSGQVREKYVSYMAFNGNLYIMTTGYEPAAKSNTF</sequence>
<evidence type="ECO:0000313" key="2">
    <source>
        <dbReference type="Proteomes" id="UP000623440"/>
    </source>
</evidence>